<protein>
    <submittedName>
        <fullName evidence="6">LysR family transcriptional regulator</fullName>
    </submittedName>
</protein>
<evidence type="ECO:0000256" key="1">
    <source>
        <dbReference type="ARBA" id="ARBA00009437"/>
    </source>
</evidence>
<dbReference type="AlphaFoldDB" id="A0A7G9RU47"/>
<evidence type="ECO:0000256" key="3">
    <source>
        <dbReference type="ARBA" id="ARBA00023125"/>
    </source>
</evidence>
<dbReference type="SUPFAM" id="SSF46785">
    <property type="entry name" value="Winged helix' DNA-binding domain"/>
    <property type="match status" value="1"/>
</dbReference>
<proteinExistence type="inferred from homology"/>
<dbReference type="PRINTS" id="PR00039">
    <property type="entry name" value="HTHLYSR"/>
</dbReference>
<dbReference type="InterPro" id="IPR000847">
    <property type="entry name" value="LysR_HTH_N"/>
</dbReference>
<dbReference type="GO" id="GO:0000976">
    <property type="term" value="F:transcription cis-regulatory region binding"/>
    <property type="evidence" value="ECO:0007669"/>
    <property type="project" value="TreeGrafter"/>
</dbReference>
<dbReference type="EMBL" id="CP060714">
    <property type="protein sequence ID" value="QNN59122.1"/>
    <property type="molecule type" value="Genomic_DNA"/>
</dbReference>
<reference evidence="6 7" key="1">
    <citation type="submission" date="2020-08" db="EMBL/GenBank/DDBJ databases">
        <title>Genome sequence of Diaphorobacter ruginosibacter DSM 27467T.</title>
        <authorList>
            <person name="Hyun D.-W."/>
            <person name="Bae J.-W."/>
        </authorList>
    </citation>
    <scope>NUCLEOTIDE SEQUENCE [LARGE SCALE GENOMIC DNA]</scope>
    <source>
        <strain evidence="6 7">DSM 27467</strain>
    </source>
</reference>
<dbReference type="Proteomes" id="UP000515811">
    <property type="component" value="Chromosome"/>
</dbReference>
<dbReference type="KEGG" id="drg:H9K76_10230"/>
<keyword evidence="3" id="KW-0238">DNA-binding</keyword>
<sequence>MMTFKQLEAIYWVTQLGGFSQAADKLHTTQSAISKRVQELETLFNMPLFDRTQRTSRLTEKGEEMYVVAKKLLEQRDAAVNQFISSQEVVRRLRIGVTELTAMTWLPRLVNLVQTHHPRVVLEPDVDMSMILRDKLLANEVDVIFVPDSCKDERFTTKRLGVVENAWFCKPGTFDGMKVKRLHDLSSHTFLTQGDKSGTGVLYNQWLSSVNMQPSNTIVCNSLLAIIGMTVSGLGFSYLPRQSMEPLVKSNLLEVLKISPTLPKTNYVAAFKSDQRSTLLSSIILLAQECCDFSRALQTP</sequence>
<dbReference type="RefSeq" id="WP_187600059.1">
    <property type="nucleotide sequence ID" value="NZ_CP060714.1"/>
</dbReference>
<dbReference type="InterPro" id="IPR005119">
    <property type="entry name" value="LysR_subst-bd"/>
</dbReference>
<dbReference type="CDD" id="cd05466">
    <property type="entry name" value="PBP2_LTTR_substrate"/>
    <property type="match status" value="1"/>
</dbReference>
<dbReference type="FunFam" id="1.10.10.10:FF:000001">
    <property type="entry name" value="LysR family transcriptional regulator"/>
    <property type="match status" value="1"/>
</dbReference>
<comment type="similarity">
    <text evidence="1">Belongs to the LysR transcriptional regulatory family.</text>
</comment>
<organism evidence="6 7">
    <name type="scientific">Diaphorobacter ruginosibacter</name>
    <dbReference type="NCBI Taxonomy" id="1715720"/>
    <lineage>
        <taxon>Bacteria</taxon>
        <taxon>Pseudomonadati</taxon>
        <taxon>Pseudomonadota</taxon>
        <taxon>Betaproteobacteria</taxon>
        <taxon>Burkholderiales</taxon>
        <taxon>Comamonadaceae</taxon>
        <taxon>Diaphorobacter</taxon>
    </lineage>
</organism>
<evidence type="ECO:0000313" key="7">
    <source>
        <dbReference type="Proteomes" id="UP000515811"/>
    </source>
</evidence>
<dbReference type="Gene3D" id="3.40.190.10">
    <property type="entry name" value="Periplasmic binding protein-like II"/>
    <property type="match status" value="2"/>
</dbReference>
<dbReference type="PANTHER" id="PTHR30126:SF77">
    <property type="entry name" value="TRANSCRIPTIONAL REGULATORY PROTEIN"/>
    <property type="match status" value="1"/>
</dbReference>
<dbReference type="InterPro" id="IPR036390">
    <property type="entry name" value="WH_DNA-bd_sf"/>
</dbReference>
<keyword evidence="4" id="KW-0804">Transcription</keyword>
<evidence type="ECO:0000256" key="2">
    <source>
        <dbReference type="ARBA" id="ARBA00023015"/>
    </source>
</evidence>
<dbReference type="PROSITE" id="PS50931">
    <property type="entry name" value="HTH_LYSR"/>
    <property type="match status" value="1"/>
</dbReference>
<dbReference type="Pfam" id="PF03466">
    <property type="entry name" value="LysR_substrate"/>
    <property type="match status" value="1"/>
</dbReference>
<name>A0A7G9RU47_9BURK</name>
<dbReference type="PANTHER" id="PTHR30126">
    <property type="entry name" value="HTH-TYPE TRANSCRIPTIONAL REGULATOR"/>
    <property type="match status" value="1"/>
</dbReference>
<evidence type="ECO:0000256" key="4">
    <source>
        <dbReference type="ARBA" id="ARBA00023163"/>
    </source>
</evidence>
<dbReference type="SUPFAM" id="SSF53850">
    <property type="entry name" value="Periplasmic binding protein-like II"/>
    <property type="match status" value="1"/>
</dbReference>
<dbReference type="InterPro" id="IPR036388">
    <property type="entry name" value="WH-like_DNA-bd_sf"/>
</dbReference>
<accession>A0A7G9RU47</accession>
<keyword evidence="2" id="KW-0805">Transcription regulation</keyword>
<evidence type="ECO:0000313" key="6">
    <source>
        <dbReference type="EMBL" id="QNN59122.1"/>
    </source>
</evidence>
<dbReference type="Pfam" id="PF00126">
    <property type="entry name" value="HTH_1"/>
    <property type="match status" value="1"/>
</dbReference>
<keyword evidence="7" id="KW-1185">Reference proteome</keyword>
<evidence type="ECO:0000259" key="5">
    <source>
        <dbReference type="PROSITE" id="PS50931"/>
    </source>
</evidence>
<feature type="domain" description="HTH lysR-type" evidence="5">
    <location>
        <begin position="2"/>
        <end position="59"/>
    </location>
</feature>
<dbReference type="Gene3D" id="1.10.10.10">
    <property type="entry name" value="Winged helix-like DNA-binding domain superfamily/Winged helix DNA-binding domain"/>
    <property type="match status" value="1"/>
</dbReference>
<gene>
    <name evidence="6" type="ORF">H9K76_10230</name>
</gene>
<dbReference type="GO" id="GO:0003700">
    <property type="term" value="F:DNA-binding transcription factor activity"/>
    <property type="evidence" value="ECO:0007669"/>
    <property type="project" value="InterPro"/>
</dbReference>